<dbReference type="Gene3D" id="3.10.450.60">
    <property type="match status" value="1"/>
</dbReference>
<keyword evidence="7" id="KW-0560">Oxidoreductase</keyword>
<dbReference type="InterPro" id="IPR001885">
    <property type="entry name" value="LipOase_mml"/>
</dbReference>
<name>A0A8J6AR39_GALPY</name>
<sequence length="430" mass="48772">CKKLGPPASGLAAVGWRYATPHPTPRRAPRGGVRGSYLLRTLFLPLARRTTSLGKMGVYRIRVSTGCSFYAGSSNPVRLWLVGQHGEAKLGTRLRPARGKETEFQEDVKEYLGQLLFVKVRKKRLLQDDAWFCNWISVQGPGTNGEELRFPCYRWVESDGFLSLPEGTGELEGVVKRSRAQVLLGCTIVEDTEGLFRKHREEELQERRKRYRWGNWKDGLILKMSGDTKEDLPIDERFLEDKRIDFEASLAKGLADLAIKDSLNVLTRWDNLDDFKRIFWCGHSKLAVEMVWWGEERPGAQISYYALQLPSSVRVRDSWKDDAFFGYQFLNGANPMLLRRSCQLPPRLVFPPGMEELQAQLQEELQAGTLFEADFALLNGIKANVILYCQQHLAAPLVMLKLQPDGNLLPMVIQVRGPRTSPPRGVAPSI</sequence>
<feature type="binding site" evidence="9">
    <location>
        <position position="130"/>
    </location>
    <ligand>
        <name>Ca(2+)</name>
        <dbReference type="ChEBI" id="CHEBI:29108"/>
        <label>1</label>
    </ligand>
</feature>
<feature type="binding site" evidence="9">
    <location>
        <position position="129"/>
    </location>
    <ligand>
        <name>Ca(2+)</name>
        <dbReference type="ChEBI" id="CHEBI:29108"/>
        <label>1</label>
    </ligand>
</feature>
<comment type="pathway">
    <text evidence="2">Lipid metabolism.</text>
</comment>
<evidence type="ECO:0000256" key="6">
    <source>
        <dbReference type="ARBA" id="ARBA00022964"/>
    </source>
</evidence>
<feature type="domain" description="Lipoxygenase" evidence="13">
    <location>
        <begin position="186"/>
        <end position="430"/>
    </location>
</feature>
<dbReference type="PROSITE" id="PS50095">
    <property type="entry name" value="PLAT"/>
    <property type="match status" value="1"/>
</dbReference>
<dbReference type="InterPro" id="IPR001024">
    <property type="entry name" value="PLAT/LH2_dom"/>
</dbReference>
<dbReference type="GO" id="GO:0005506">
    <property type="term" value="F:iron ion binding"/>
    <property type="evidence" value="ECO:0007669"/>
    <property type="project" value="InterPro"/>
</dbReference>
<dbReference type="SMART" id="SM00308">
    <property type="entry name" value="LH2"/>
    <property type="match status" value="1"/>
</dbReference>
<keyword evidence="8" id="KW-0443">Lipid metabolism</keyword>
<dbReference type="EMBL" id="JAGFMF010010017">
    <property type="protein sequence ID" value="KAG8525133.1"/>
    <property type="molecule type" value="Genomic_DNA"/>
</dbReference>
<dbReference type="InterPro" id="IPR036226">
    <property type="entry name" value="LipOase_C_sf"/>
</dbReference>
<evidence type="ECO:0000256" key="9">
    <source>
        <dbReference type="PIRSR" id="PIRSR601885-2"/>
    </source>
</evidence>
<evidence type="ECO:0000256" key="2">
    <source>
        <dbReference type="ARBA" id="ARBA00005189"/>
    </source>
</evidence>
<feature type="non-terminal residue" evidence="14">
    <location>
        <position position="1"/>
    </location>
</feature>
<feature type="non-terminal residue" evidence="14">
    <location>
        <position position="430"/>
    </location>
</feature>
<dbReference type="Pfam" id="PF01477">
    <property type="entry name" value="PLAT"/>
    <property type="match status" value="1"/>
</dbReference>
<evidence type="ECO:0000313" key="15">
    <source>
        <dbReference type="Proteomes" id="UP000700334"/>
    </source>
</evidence>
<keyword evidence="4" id="KW-0963">Cytoplasm</keyword>
<dbReference type="GO" id="GO:0034440">
    <property type="term" value="P:lipid oxidation"/>
    <property type="evidence" value="ECO:0007669"/>
    <property type="project" value="InterPro"/>
</dbReference>
<dbReference type="AlphaFoldDB" id="A0A8J6AR39"/>
<dbReference type="OrthoDB" id="407298at2759"/>
<keyword evidence="15" id="KW-1185">Reference proteome</keyword>
<keyword evidence="9" id="KW-0106">Calcium</keyword>
<accession>A0A8J6AR39</accession>
<reference evidence="14" key="1">
    <citation type="journal article" date="2021" name="Evol. Appl.">
        <title>The genome of the Pyrenean desman and the effects of bottlenecks and inbreeding on the genomic landscape of an endangered species.</title>
        <authorList>
            <person name="Escoda L."/>
            <person name="Castresana J."/>
        </authorList>
    </citation>
    <scope>NUCLEOTIDE SEQUENCE</scope>
    <source>
        <strain evidence="14">IBE-C5619</strain>
    </source>
</reference>
<dbReference type="InterPro" id="IPR000907">
    <property type="entry name" value="LipOase"/>
</dbReference>
<comment type="caution">
    <text evidence="14">The sequence shown here is derived from an EMBL/GenBank/DDBJ whole genome shotgun (WGS) entry which is preliminary data.</text>
</comment>
<feature type="site" description="Essential for stabilizing binding to COTL1" evidence="10">
    <location>
        <position position="155"/>
    </location>
</feature>
<evidence type="ECO:0000259" key="13">
    <source>
        <dbReference type="PROSITE" id="PS51393"/>
    </source>
</evidence>
<dbReference type="CDD" id="cd01753">
    <property type="entry name" value="PLAT_LOX"/>
    <property type="match status" value="1"/>
</dbReference>
<evidence type="ECO:0000256" key="8">
    <source>
        <dbReference type="ARBA" id="ARBA00023098"/>
    </source>
</evidence>
<keyword evidence="5 9" id="KW-0479">Metal-binding</keyword>
<dbReference type="FunFam" id="2.60.60.20:FF:000002">
    <property type="entry name" value="Arachidonate 5-lipoxygenase a"/>
    <property type="match status" value="1"/>
</dbReference>
<evidence type="ECO:0000313" key="14">
    <source>
        <dbReference type="EMBL" id="KAG8525133.1"/>
    </source>
</evidence>
<dbReference type="SUPFAM" id="SSF48484">
    <property type="entry name" value="Lipoxigenase"/>
    <property type="match status" value="1"/>
</dbReference>
<gene>
    <name evidence="14" type="ORF">J0S82_014277</name>
</gene>
<dbReference type="InterPro" id="IPR042062">
    <property type="entry name" value="PLAT_LOX_verte"/>
</dbReference>
<evidence type="ECO:0000256" key="1">
    <source>
        <dbReference type="ARBA" id="ARBA00004496"/>
    </source>
</evidence>
<dbReference type="PROSITE" id="PS51393">
    <property type="entry name" value="LIPOXYGENASE_3"/>
    <property type="match status" value="1"/>
</dbReference>
<dbReference type="InterPro" id="IPR036392">
    <property type="entry name" value="PLAT/LH2_dom_sf"/>
</dbReference>
<dbReference type="InterPro" id="IPR013819">
    <property type="entry name" value="LipOase_C"/>
</dbReference>
<feature type="binding site" evidence="9">
    <location>
        <position position="72"/>
    </location>
    <ligand>
        <name>Ca(2+)</name>
        <dbReference type="ChEBI" id="CHEBI:29108"/>
        <label>1</label>
    </ligand>
</feature>
<protein>
    <submittedName>
        <fullName evidence="14">Arachidonate 15-lipoxygenase</fullName>
    </submittedName>
</protein>
<dbReference type="Gene3D" id="2.60.60.20">
    <property type="entry name" value="PLAT/LH2 domain"/>
    <property type="match status" value="1"/>
</dbReference>
<proteinExistence type="inferred from homology"/>
<dbReference type="SUPFAM" id="SSF49723">
    <property type="entry name" value="Lipase/lipooxygenase domain (PLAT/LH2 domain)"/>
    <property type="match status" value="1"/>
</dbReference>
<comment type="similarity">
    <text evidence="3">Belongs to the lipoxygenase family.</text>
</comment>
<organism evidence="14 15">
    <name type="scientific">Galemys pyrenaicus</name>
    <name type="common">Iberian desman</name>
    <name type="synonym">Pyrenean desman</name>
    <dbReference type="NCBI Taxonomy" id="202257"/>
    <lineage>
        <taxon>Eukaryota</taxon>
        <taxon>Metazoa</taxon>
        <taxon>Chordata</taxon>
        <taxon>Craniata</taxon>
        <taxon>Vertebrata</taxon>
        <taxon>Euteleostomi</taxon>
        <taxon>Mammalia</taxon>
        <taxon>Eutheria</taxon>
        <taxon>Laurasiatheria</taxon>
        <taxon>Eulipotyphla</taxon>
        <taxon>Talpidae</taxon>
        <taxon>Galemys</taxon>
    </lineage>
</organism>
<evidence type="ECO:0000256" key="5">
    <source>
        <dbReference type="ARBA" id="ARBA00022723"/>
    </source>
</evidence>
<dbReference type="PANTHER" id="PTHR11771">
    <property type="entry name" value="LIPOXYGENASE"/>
    <property type="match status" value="1"/>
</dbReference>
<evidence type="ECO:0000256" key="7">
    <source>
        <dbReference type="ARBA" id="ARBA00023002"/>
    </source>
</evidence>
<dbReference type="Proteomes" id="UP000700334">
    <property type="component" value="Unassembled WGS sequence"/>
</dbReference>
<evidence type="ECO:0000256" key="10">
    <source>
        <dbReference type="PIRSR" id="PIRSR601885-3"/>
    </source>
</evidence>
<dbReference type="PRINTS" id="PR00467">
    <property type="entry name" value="MAMLPOXGNASE"/>
</dbReference>
<comment type="subcellular location">
    <subcellularLocation>
        <location evidence="1">Cytoplasm</location>
    </subcellularLocation>
</comment>
<dbReference type="GO" id="GO:0004052">
    <property type="term" value="F:arachidonate 12(S)-lipoxygenase activity"/>
    <property type="evidence" value="ECO:0007669"/>
    <property type="project" value="UniProtKB-ARBA"/>
</dbReference>
<evidence type="ECO:0000256" key="3">
    <source>
        <dbReference type="ARBA" id="ARBA00009419"/>
    </source>
</evidence>
<dbReference type="Gene3D" id="1.20.245.10">
    <property type="entry name" value="Lipoxygenase-1, Domain 5"/>
    <property type="match status" value="1"/>
</dbReference>
<keyword evidence="6" id="KW-0223">Dioxygenase</keyword>
<feature type="domain" description="PLAT" evidence="12">
    <location>
        <begin position="57"/>
        <end position="170"/>
    </location>
</feature>
<evidence type="ECO:0000256" key="11">
    <source>
        <dbReference type="PROSITE-ProRule" id="PRU00152"/>
    </source>
</evidence>
<comment type="caution">
    <text evidence="11">Lacks conserved residue(s) required for the propagation of feature annotation.</text>
</comment>
<evidence type="ECO:0000259" key="12">
    <source>
        <dbReference type="PROSITE" id="PS50095"/>
    </source>
</evidence>
<dbReference type="GO" id="GO:0005737">
    <property type="term" value="C:cytoplasm"/>
    <property type="evidence" value="ECO:0007669"/>
    <property type="project" value="UniProtKB-SubCell"/>
</dbReference>
<evidence type="ECO:0000256" key="4">
    <source>
        <dbReference type="ARBA" id="ARBA00022490"/>
    </source>
</evidence>